<dbReference type="SUPFAM" id="SSF53155">
    <property type="entry name" value="Methylated DNA-protein cysteine methyltransferase domain"/>
    <property type="match status" value="1"/>
</dbReference>
<evidence type="ECO:0000313" key="7">
    <source>
        <dbReference type="Proteomes" id="UP000319263"/>
    </source>
</evidence>
<name>A0A516Q5G8_9ACTN</name>
<keyword evidence="7" id="KW-1185">Reference proteome</keyword>
<evidence type="ECO:0000313" key="6">
    <source>
        <dbReference type="EMBL" id="QDP98687.1"/>
    </source>
</evidence>
<evidence type="ECO:0000259" key="5">
    <source>
        <dbReference type="Pfam" id="PF02870"/>
    </source>
</evidence>
<keyword evidence="6" id="KW-0489">Methyltransferase</keyword>
<dbReference type="GO" id="GO:0003908">
    <property type="term" value="F:methylated-DNA-[protein]-cysteine S-methyltransferase activity"/>
    <property type="evidence" value="ECO:0007669"/>
    <property type="project" value="InterPro"/>
</dbReference>
<dbReference type="InterPro" id="IPR014048">
    <property type="entry name" value="MethylDNA_cys_MeTrfase_DNA-bd"/>
</dbReference>
<dbReference type="GO" id="GO:0032259">
    <property type="term" value="P:methylation"/>
    <property type="evidence" value="ECO:0007669"/>
    <property type="project" value="UniProtKB-KW"/>
</dbReference>
<dbReference type="InterPro" id="IPR008332">
    <property type="entry name" value="MethylG_MeTrfase_N"/>
</dbReference>
<organism evidence="6 7">
    <name type="scientific">Microlunatus elymi</name>
    <dbReference type="NCBI Taxonomy" id="2596828"/>
    <lineage>
        <taxon>Bacteria</taxon>
        <taxon>Bacillati</taxon>
        <taxon>Actinomycetota</taxon>
        <taxon>Actinomycetes</taxon>
        <taxon>Propionibacteriales</taxon>
        <taxon>Propionibacteriaceae</taxon>
        <taxon>Microlunatus</taxon>
    </lineage>
</organism>
<dbReference type="PANTHER" id="PTHR46460:SF1">
    <property type="entry name" value="METHYLATED-DNA--PROTEIN-CYSTEINE METHYLTRANSFERASE"/>
    <property type="match status" value="1"/>
</dbReference>
<dbReference type="NCBIfam" id="TIGR00589">
    <property type="entry name" value="ogt"/>
    <property type="match status" value="1"/>
</dbReference>
<keyword evidence="3" id="KW-0227">DNA damage</keyword>
<dbReference type="KEGG" id="mik:FOE78_08730"/>
<comment type="similarity">
    <text evidence="1">Belongs to the MGMT family.</text>
</comment>
<feature type="domain" description="Methylated-DNA-[protein]-cysteine S-methyltransferase DNA binding" evidence="4">
    <location>
        <begin position="94"/>
        <end position="180"/>
    </location>
</feature>
<evidence type="ECO:0000259" key="4">
    <source>
        <dbReference type="Pfam" id="PF01035"/>
    </source>
</evidence>
<dbReference type="Gene3D" id="1.10.10.10">
    <property type="entry name" value="Winged helix-like DNA-binding domain superfamily/Winged helix DNA-binding domain"/>
    <property type="match status" value="1"/>
</dbReference>
<keyword evidence="6" id="KW-0808">Transferase</keyword>
<dbReference type="OrthoDB" id="9802228at2"/>
<evidence type="ECO:0000256" key="1">
    <source>
        <dbReference type="ARBA" id="ARBA00008711"/>
    </source>
</evidence>
<dbReference type="InterPro" id="IPR036217">
    <property type="entry name" value="MethylDNA_cys_MeTrfase_DNAb"/>
</dbReference>
<feature type="domain" description="Methylguanine DNA methyltransferase ribonuclease-like" evidence="5">
    <location>
        <begin position="20"/>
        <end position="86"/>
    </location>
</feature>
<accession>A0A516Q5G8</accession>
<protein>
    <recommendedName>
        <fullName evidence="2">Methylated-DNA--protein-cysteine methyltransferase</fullName>
    </recommendedName>
</protein>
<dbReference type="Pfam" id="PF01035">
    <property type="entry name" value="DNA_binding_1"/>
    <property type="match status" value="1"/>
</dbReference>
<dbReference type="Pfam" id="PF02870">
    <property type="entry name" value="Methyltransf_1N"/>
    <property type="match status" value="1"/>
</dbReference>
<dbReference type="CDD" id="cd06445">
    <property type="entry name" value="ATase"/>
    <property type="match status" value="1"/>
</dbReference>
<dbReference type="InterPro" id="IPR036388">
    <property type="entry name" value="WH-like_DNA-bd_sf"/>
</dbReference>
<proteinExistence type="inferred from homology"/>
<dbReference type="GO" id="GO:0006281">
    <property type="term" value="P:DNA repair"/>
    <property type="evidence" value="ECO:0007669"/>
    <property type="project" value="InterPro"/>
</dbReference>
<reference evidence="6 7" key="1">
    <citation type="submission" date="2019-07" db="EMBL/GenBank/DDBJ databases">
        <title>Microlunatus dokdonensis sp. nov. isolated from the rhizospheric soil of the wild plant Elymus tsukushiensis.</title>
        <authorList>
            <person name="Ghim S.-Y."/>
            <person name="Hwang Y.-J."/>
            <person name="Son J.-S."/>
            <person name="Shin J.-H."/>
        </authorList>
    </citation>
    <scope>NUCLEOTIDE SEQUENCE [LARGE SCALE GENOMIC DNA]</scope>
    <source>
        <strain evidence="6 7">KUDC0627</strain>
    </source>
</reference>
<dbReference type="Gene3D" id="3.30.160.70">
    <property type="entry name" value="Methylated DNA-protein cysteine methyltransferase domain"/>
    <property type="match status" value="1"/>
</dbReference>
<sequence>MTTKLSTASAPTDDGRIARGALRTPVGVIGVEASDIGLRRVGWRRDRTPYEVSGEDAAAQLAHRALNQLSRYFAGELTEFDLPLDLPELGVSTRAVLMVLKDTVGYGQTITYGELADRSGALEDAAVPARAIGSIMGSNPVPIVIACHRVVASDGLGGYSGGEAGRGRETKTWLLEHEGALPPTLL</sequence>
<dbReference type="AlphaFoldDB" id="A0A516Q5G8"/>
<dbReference type="Proteomes" id="UP000319263">
    <property type="component" value="Chromosome"/>
</dbReference>
<dbReference type="SUPFAM" id="SSF46767">
    <property type="entry name" value="Methylated DNA-protein cysteine methyltransferase, C-terminal domain"/>
    <property type="match status" value="1"/>
</dbReference>
<dbReference type="PANTHER" id="PTHR46460">
    <property type="entry name" value="METHYLATED-DNA--PROTEIN-CYSTEINE METHYLTRANSFERASE"/>
    <property type="match status" value="1"/>
</dbReference>
<evidence type="ECO:0000256" key="3">
    <source>
        <dbReference type="ARBA" id="ARBA00022763"/>
    </source>
</evidence>
<dbReference type="InterPro" id="IPR036631">
    <property type="entry name" value="MGMT_N_sf"/>
</dbReference>
<evidence type="ECO:0000256" key="2">
    <source>
        <dbReference type="ARBA" id="ARBA00015377"/>
    </source>
</evidence>
<dbReference type="EMBL" id="CP041692">
    <property type="protein sequence ID" value="QDP98687.1"/>
    <property type="molecule type" value="Genomic_DNA"/>
</dbReference>
<gene>
    <name evidence="6" type="ORF">FOE78_08730</name>
</gene>